<comment type="caution">
    <text evidence="2">The sequence shown here is derived from an EMBL/GenBank/DDBJ whole genome shotgun (WGS) entry which is preliminary data.</text>
</comment>
<dbReference type="Proteomes" id="UP001518976">
    <property type="component" value="Unassembled WGS sequence"/>
</dbReference>
<feature type="compositionally biased region" description="Polar residues" evidence="1">
    <location>
        <begin position="34"/>
        <end position="44"/>
    </location>
</feature>
<proteinExistence type="predicted"/>
<dbReference type="RefSeq" id="WP_209267501.1">
    <property type="nucleotide sequence ID" value="NZ_JAFFZN010000026.1"/>
</dbReference>
<keyword evidence="3" id="KW-1185">Reference proteome</keyword>
<organism evidence="2 3">
    <name type="scientific">Streptomyces spirodelae</name>
    <dbReference type="NCBI Taxonomy" id="2812904"/>
    <lineage>
        <taxon>Bacteria</taxon>
        <taxon>Bacillati</taxon>
        <taxon>Actinomycetota</taxon>
        <taxon>Actinomycetes</taxon>
        <taxon>Kitasatosporales</taxon>
        <taxon>Streptomycetaceae</taxon>
        <taxon>Streptomyces</taxon>
    </lineage>
</organism>
<evidence type="ECO:0000313" key="3">
    <source>
        <dbReference type="Proteomes" id="UP001518976"/>
    </source>
</evidence>
<evidence type="ECO:0000313" key="2">
    <source>
        <dbReference type="EMBL" id="MBO8188734.1"/>
    </source>
</evidence>
<protein>
    <submittedName>
        <fullName evidence="2">Uncharacterized protein</fullName>
    </submittedName>
</protein>
<accession>A0ABS3X017</accession>
<sequence>MKFSQCLLFLAARPEKRTVSLGHQQLAGSVAPTIPSSRCSSLPTSGADKS</sequence>
<dbReference type="EMBL" id="JAFFZN010000026">
    <property type="protein sequence ID" value="MBO8188734.1"/>
    <property type="molecule type" value="Genomic_DNA"/>
</dbReference>
<feature type="region of interest" description="Disordered" evidence="1">
    <location>
        <begin position="31"/>
        <end position="50"/>
    </location>
</feature>
<name>A0ABS3X017_9ACTN</name>
<gene>
    <name evidence="2" type="ORF">JW592_25145</name>
</gene>
<reference evidence="2 3" key="1">
    <citation type="submission" date="2021-02" db="EMBL/GenBank/DDBJ databases">
        <title>Streptomyces spirodelae sp. nov., isolated from duckweed.</title>
        <authorList>
            <person name="Saimee Y."/>
            <person name="Duangmal K."/>
        </authorList>
    </citation>
    <scope>NUCLEOTIDE SEQUENCE [LARGE SCALE GENOMIC DNA]</scope>
    <source>
        <strain evidence="2 3">DW4-2</strain>
    </source>
</reference>
<evidence type="ECO:0000256" key="1">
    <source>
        <dbReference type="SAM" id="MobiDB-lite"/>
    </source>
</evidence>